<accession>A0A9P7RRN2</accession>
<name>A0A9P7RRN2_9AGAR</name>
<dbReference type="RefSeq" id="XP_043004970.1">
    <property type="nucleotide sequence ID" value="XM_043157603.1"/>
</dbReference>
<dbReference type="GeneID" id="66081561"/>
<evidence type="ECO:0000313" key="2">
    <source>
        <dbReference type="EMBL" id="KAG7088499.1"/>
    </source>
</evidence>
<protein>
    <submittedName>
        <fullName evidence="2">Uncharacterized protein</fullName>
    </submittedName>
</protein>
<organism evidence="2 3">
    <name type="scientific">Marasmius oreades</name>
    <name type="common">fairy-ring Marasmius</name>
    <dbReference type="NCBI Taxonomy" id="181124"/>
    <lineage>
        <taxon>Eukaryota</taxon>
        <taxon>Fungi</taxon>
        <taxon>Dikarya</taxon>
        <taxon>Basidiomycota</taxon>
        <taxon>Agaricomycotina</taxon>
        <taxon>Agaricomycetes</taxon>
        <taxon>Agaricomycetidae</taxon>
        <taxon>Agaricales</taxon>
        <taxon>Marasmiineae</taxon>
        <taxon>Marasmiaceae</taxon>
        <taxon>Marasmius</taxon>
    </lineage>
</organism>
<dbReference type="EMBL" id="CM032188">
    <property type="protein sequence ID" value="KAG7088499.1"/>
    <property type="molecule type" value="Genomic_DNA"/>
</dbReference>
<feature type="compositionally biased region" description="Polar residues" evidence="1">
    <location>
        <begin position="339"/>
        <end position="349"/>
    </location>
</feature>
<reference evidence="2" key="1">
    <citation type="journal article" date="2021" name="Genome Biol. Evol.">
        <title>The assembled and annotated genome of the fairy-ring fungus Marasmius oreades.</title>
        <authorList>
            <person name="Hiltunen M."/>
            <person name="Ament-Velasquez S.L."/>
            <person name="Johannesson H."/>
        </authorList>
    </citation>
    <scope>NUCLEOTIDE SEQUENCE</scope>
    <source>
        <strain evidence="2">03SP1</strain>
    </source>
</reference>
<feature type="region of interest" description="Disordered" evidence="1">
    <location>
        <begin position="333"/>
        <end position="352"/>
    </location>
</feature>
<sequence length="607" mass="69496">MPNSTEVDIRERIYWATSVLAFIDNRGPQTSPMHAFTSSIGSHTDTSDSRVEALNNFCILLSRGTEKESHHSVLVGPRLAQSFSIVVVVSRTHDPTAQTRPAAQNYEQHIRVDKRIISPAECATIDDILKIDPTIVDFHHYVQMAIRALKWGAENQSLQDQVSLFFLSHCFPKIKRRFTFVDRAYFHDNSLAEWKYQDGDEPFADSKIHIGHPELQQLLRNLQIPQDVKNRFDFTEELSTKWFQAILTLFKVYRTGFDDVRPNISSILCASTMSSLLLRKIPEIFWRLESLNQALGNSRLNAEQRWYTENKRDIPDSPIEMSVDPIDNLQFVQGHGPADTSSEQDSTLSPEDEDEIKEWESLLLNSELGIHTYAAPMINRTPLNRLTVEKLEKQSIPYQSQLFVASIESVNSWTRAVASICRRRYLCQARIHLDVKIFEIPGMPLRDPTPSEVEALRRRWTQQLTVGQLSNFQTILATTRGSKTPRPGCHSEAVIMAVFLCKEAADELDKLPPKVREAFRDIIELNQHYNYGEQDYIPIGVSTPICATCRLFERSLFWNAHMTFGCASRTGKCAPWIPPSWTPKQNLIELESALLEKLMDKLPHTSW</sequence>
<keyword evidence="3" id="KW-1185">Reference proteome</keyword>
<evidence type="ECO:0000256" key="1">
    <source>
        <dbReference type="SAM" id="MobiDB-lite"/>
    </source>
</evidence>
<dbReference type="AlphaFoldDB" id="A0A9P7RRN2"/>
<evidence type="ECO:0000313" key="3">
    <source>
        <dbReference type="Proteomes" id="UP001049176"/>
    </source>
</evidence>
<proteinExistence type="predicted"/>
<gene>
    <name evidence="2" type="ORF">E1B28_012486</name>
</gene>
<comment type="caution">
    <text evidence="2">The sequence shown here is derived from an EMBL/GenBank/DDBJ whole genome shotgun (WGS) entry which is preliminary data.</text>
</comment>
<dbReference type="Proteomes" id="UP001049176">
    <property type="component" value="Chromosome 8"/>
</dbReference>